<keyword evidence="2" id="KW-1185">Reference proteome</keyword>
<evidence type="ECO:0000313" key="2">
    <source>
        <dbReference type="Proteomes" id="UP000094329"/>
    </source>
</evidence>
<evidence type="ECO:0000313" key="1">
    <source>
        <dbReference type="EMBL" id="ODN43878.1"/>
    </source>
</evidence>
<dbReference type="Proteomes" id="UP000094329">
    <property type="component" value="Unassembled WGS sequence"/>
</dbReference>
<protein>
    <submittedName>
        <fullName evidence="1">Uncharacterized protein</fullName>
    </submittedName>
</protein>
<organism evidence="1 2">
    <name type="scientific">Piscirickettsia litoralis</name>
    <dbReference type="NCBI Taxonomy" id="1891921"/>
    <lineage>
        <taxon>Bacteria</taxon>
        <taxon>Pseudomonadati</taxon>
        <taxon>Pseudomonadota</taxon>
        <taxon>Gammaproteobacteria</taxon>
        <taxon>Thiotrichales</taxon>
        <taxon>Piscirickettsiaceae</taxon>
        <taxon>Piscirickettsia</taxon>
    </lineage>
</organism>
<gene>
    <name evidence="1" type="ORF">BGC07_14505</name>
</gene>
<dbReference type="RefSeq" id="WP_069313674.1">
    <property type="nucleotide sequence ID" value="NZ_MDTU01000001.1"/>
</dbReference>
<sequence>MPKTIIKKLDRKKPVVLFWDFDGVLNQEFPIKIYHQKHLKSIFEILSSQGVLSVPASQRCSYKDTNEQEKSVKDEMYAAFDQCFGKNRSYLLKKHGDAIAKNVDADKTGKSKNYYLENTKNIGVKYGNIPNSNLILIDDNKVYRTPTEKGGYVFSI</sequence>
<reference evidence="1 2" key="1">
    <citation type="submission" date="2016-08" db="EMBL/GenBank/DDBJ databases">
        <title>Draft genome sequence of Candidatus Piscirickettsia litoralis, from seawater.</title>
        <authorList>
            <person name="Wan X."/>
            <person name="Lee A.J."/>
            <person name="Hou S."/>
            <person name="Donachie S.P."/>
        </authorList>
    </citation>
    <scope>NUCLEOTIDE SEQUENCE [LARGE SCALE GENOMIC DNA]</scope>
    <source>
        <strain evidence="1 2">Y2</strain>
    </source>
</reference>
<name>A0ABX3A608_9GAMM</name>
<accession>A0ABX3A608</accession>
<comment type="caution">
    <text evidence="1">The sequence shown here is derived from an EMBL/GenBank/DDBJ whole genome shotgun (WGS) entry which is preliminary data.</text>
</comment>
<proteinExistence type="predicted"/>
<dbReference type="EMBL" id="MDTU01000001">
    <property type="protein sequence ID" value="ODN43878.1"/>
    <property type="molecule type" value="Genomic_DNA"/>
</dbReference>